<sequence length="318" mass="37185">MNKNIKALATIIPLIVVPLINERKNISKHPDMKKLGQVSSSVYNRVKDSSKETATNVYQTSKDTAANIGSKVSHRLEEHNYNKQNKDYKKSQVKEESLEQKFAKDKENHREKRLAKARETSSSIIPKIFQSNHEKSDSDKMDGMTVSDDVTVEETPLAEVAATQLTHPDNQEADYGEPYMFREVDEDNSKERHELVPYEKNELQSIERADKVSNIQELNEEKVYTDDVLNSLNEKENEEESLHKKHKRLLDPRSHARDKHLAQKKQEKTELHLDNSLFNKHRRYNLEQINKRERKITKDEPYIKDQSLKNYEALMFNK</sequence>
<accession>A0A6V7RQC3</accession>
<feature type="region of interest" description="Disordered" evidence="1">
    <location>
        <begin position="234"/>
        <end position="273"/>
    </location>
</feature>
<dbReference type="RefSeq" id="WP_185126458.1">
    <property type="nucleotide sequence ID" value="NZ_CAJEWD010000008.1"/>
</dbReference>
<proteinExistence type="predicted"/>
<evidence type="ECO:0000313" key="3">
    <source>
        <dbReference type="Proteomes" id="UP000589351"/>
    </source>
</evidence>
<comment type="caution">
    <text evidence="2">The sequence shown here is derived from an EMBL/GenBank/DDBJ whole genome shotgun (WGS) entry which is preliminary data.</text>
</comment>
<feature type="compositionally biased region" description="Basic and acidic residues" evidence="1">
    <location>
        <begin position="249"/>
        <end position="273"/>
    </location>
</feature>
<feature type="compositionally biased region" description="Basic and acidic residues" evidence="1">
    <location>
        <begin position="77"/>
        <end position="119"/>
    </location>
</feature>
<feature type="region of interest" description="Disordered" evidence="1">
    <location>
        <begin position="77"/>
        <end position="124"/>
    </location>
</feature>
<organism evidence="2 3">
    <name type="scientific">Jeotgalicoccus meleagridis</name>
    <dbReference type="NCBI Taxonomy" id="2759181"/>
    <lineage>
        <taxon>Bacteria</taxon>
        <taxon>Bacillati</taxon>
        <taxon>Bacillota</taxon>
        <taxon>Bacilli</taxon>
        <taxon>Bacillales</taxon>
        <taxon>Staphylococcaceae</taxon>
        <taxon>Jeotgalicoccus</taxon>
    </lineage>
</organism>
<name>A0A6V7RQC3_9STAP</name>
<dbReference type="EMBL" id="CAJEWD010000008">
    <property type="protein sequence ID" value="CAD2080566.1"/>
    <property type="molecule type" value="Genomic_DNA"/>
</dbReference>
<gene>
    <name evidence="2" type="ORF">JEODO184_01964</name>
</gene>
<evidence type="ECO:0000313" key="2">
    <source>
        <dbReference type="EMBL" id="CAD2080566.1"/>
    </source>
</evidence>
<evidence type="ECO:0000256" key="1">
    <source>
        <dbReference type="SAM" id="MobiDB-lite"/>
    </source>
</evidence>
<dbReference type="Proteomes" id="UP000589351">
    <property type="component" value="Unassembled WGS sequence"/>
</dbReference>
<dbReference type="AlphaFoldDB" id="A0A6V7RQC3"/>
<protein>
    <submittedName>
        <fullName evidence="2">Uncharacterized protein</fullName>
    </submittedName>
</protein>
<reference evidence="2 3" key="1">
    <citation type="submission" date="2020-07" db="EMBL/GenBank/DDBJ databases">
        <authorList>
            <person name="Criscuolo A."/>
        </authorList>
    </citation>
    <scope>NUCLEOTIDE SEQUENCE [LARGE SCALE GENOMIC DNA]</scope>
    <source>
        <strain evidence="2">CIP111649</strain>
    </source>
</reference>
<keyword evidence="3" id="KW-1185">Reference proteome</keyword>